<organism evidence="11 12">
    <name type="scientific">Pseudoteredinibacter isoporae</name>
    <dbReference type="NCBI Taxonomy" id="570281"/>
    <lineage>
        <taxon>Bacteria</taxon>
        <taxon>Pseudomonadati</taxon>
        <taxon>Pseudomonadota</taxon>
        <taxon>Gammaproteobacteria</taxon>
        <taxon>Cellvibrionales</taxon>
        <taxon>Cellvibrionaceae</taxon>
        <taxon>Pseudoteredinibacter</taxon>
    </lineage>
</organism>
<evidence type="ECO:0000313" key="12">
    <source>
        <dbReference type="Proteomes" id="UP000528457"/>
    </source>
</evidence>
<protein>
    <recommendedName>
        <fullName evidence="4">Cytochrome c oxidase assembly protein CtaG</fullName>
    </recommendedName>
</protein>
<evidence type="ECO:0000256" key="7">
    <source>
        <dbReference type="ARBA" id="ARBA00022989"/>
    </source>
</evidence>
<dbReference type="SUPFAM" id="SSF110111">
    <property type="entry name" value="Ctag/Cox11"/>
    <property type="match status" value="1"/>
</dbReference>
<dbReference type="InParanoid" id="A0A7X0JR57"/>
<dbReference type="Proteomes" id="UP000528457">
    <property type="component" value="Unassembled WGS sequence"/>
</dbReference>
<feature type="transmembrane region" description="Helical" evidence="10">
    <location>
        <begin position="12"/>
        <end position="32"/>
    </location>
</feature>
<accession>A0A7X0JR57</accession>
<evidence type="ECO:0000256" key="9">
    <source>
        <dbReference type="ARBA" id="ARBA00023136"/>
    </source>
</evidence>
<dbReference type="PIRSF" id="PIRSF005413">
    <property type="entry name" value="COX11"/>
    <property type="match status" value="1"/>
</dbReference>
<keyword evidence="5 10" id="KW-0812">Transmembrane</keyword>
<name>A0A7X0JR57_9GAMM</name>
<dbReference type="NCBIfam" id="NF003465">
    <property type="entry name" value="PRK05089.1"/>
    <property type="match status" value="1"/>
</dbReference>
<keyword evidence="7 10" id="KW-1133">Transmembrane helix</keyword>
<comment type="function">
    <text evidence="1">Exerts its effect at some terminal stage of cytochrome c oxidase synthesis, probably by being involved in the insertion of the copper B into subunit I.</text>
</comment>
<sequence length="183" mass="20547">MAAKETMRVTWRLLFTVVAMFIFAVFIMPPIYDVFCEITGLNGKTGDQYQAISAEVDKSRKVKVQFLATNNESMPWQFKPMQSEIYVHPGEEVEVKYFATNPTAENMVAQAVPSVIPFKAAEYFHKTECFCFNNQPLKAGESTEMALRFIVDIGVAKSVNTITLSYTLFDITAAATQQSIAQN</sequence>
<dbReference type="GO" id="GO:0005507">
    <property type="term" value="F:copper ion binding"/>
    <property type="evidence" value="ECO:0007669"/>
    <property type="project" value="InterPro"/>
</dbReference>
<dbReference type="AlphaFoldDB" id="A0A7X0JR57"/>
<dbReference type="RefSeq" id="WP_166852162.1">
    <property type="nucleotide sequence ID" value="NZ_JAAONY010000001.1"/>
</dbReference>
<comment type="caution">
    <text evidence="11">The sequence shown here is derived from an EMBL/GenBank/DDBJ whole genome shotgun (WGS) entry which is preliminary data.</text>
</comment>
<dbReference type="PANTHER" id="PTHR21320:SF3">
    <property type="entry name" value="CYTOCHROME C OXIDASE ASSEMBLY PROTEIN COX11, MITOCHONDRIAL-RELATED"/>
    <property type="match status" value="1"/>
</dbReference>
<dbReference type="Pfam" id="PF04442">
    <property type="entry name" value="CtaG_Cox11"/>
    <property type="match status" value="1"/>
</dbReference>
<gene>
    <name evidence="11" type="ORF">HNR48_000411</name>
</gene>
<comment type="similarity">
    <text evidence="3">Belongs to the COX11/CtaG family.</text>
</comment>
<dbReference type="GO" id="GO:0005886">
    <property type="term" value="C:plasma membrane"/>
    <property type="evidence" value="ECO:0007669"/>
    <property type="project" value="UniProtKB-SubCell"/>
</dbReference>
<evidence type="ECO:0000256" key="6">
    <source>
        <dbReference type="ARBA" id="ARBA00022968"/>
    </source>
</evidence>
<proteinExistence type="inferred from homology"/>
<reference evidence="11 12" key="1">
    <citation type="submission" date="2020-08" db="EMBL/GenBank/DDBJ databases">
        <title>Genomic Encyclopedia of Type Strains, Phase IV (KMG-IV): sequencing the most valuable type-strain genomes for metagenomic binning, comparative biology and taxonomic classification.</title>
        <authorList>
            <person name="Goeker M."/>
        </authorList>
    </citation>
    <scope>NUCLEOTIDE SEQUENCE [LARGE SCALE GENOMIC DNA]</scope>
    <source>
        <strain evidence="11 12">DSM 22368</strain>
    </source>
</reference>
<comment type="subcellular location">
    <subcellularLocation>
        <location evidence="2">Cell inner membrane</location>
        <topology evidence="2">Single-pass type II membrane protein</topology>
        <orientation evidence="2">Periplasmic side</orientation>
    </subcellularLocation>
</comment>
<keyword evidence="8" id="KW-0186">Copper</keyword>
<dbReference type="Gene3D" id="2.60.370.10">
    <property type="entry name" value="Ctag/Cox11"/>
    <property type="match status" value="1"/>
</dbReference>
<evidence type="ECO:0000256" key="1">
    <source>
        <dbReference type="ARBA" id="ARBA00004007"/>
    </source>
</evidence>
<dbReference type="InterPro" id="IPR023471">
    <property type="entry name" value="CtaG/Cox11_dom_sf"/>
</dbReference>
<evidence type="ECO:0000256" key="4">
    <source>
        <dbReference type="ARBA" id="ARBA00015384"/>
    </source>
</evidence>
<dbReference type="EMBL" id="JACHHT010000001">
    <property type="protein sequence ID" value="MBB6520133.1"/>
    <property type="molecule type" value="Genomic_DNA"/>
</dbReference>
<evidence type="ECO:0000256" key="10">
    <source>
        <dbReference type="SAM" id="Phobius"/>
    </source>
</evidence>
<evidence type="ECO:0000256" key="3">
    <source>
        <dbReference type="ARBA" id="ARBA00009620"/>
    </source>
</evidence>
<evidence type="ECO:0000313" key="11">
    <source>
        <dbReference type="EMBL" id="MBB6520133.1"/>
    </source>
</evidence>
<dbReference type="PANTHER" id="PTHR21320">
    <property type="entry name" value="CYTOCHROME C OXIDASE ASSEMBLY PROTEIN COX11-RELATED"/>
    <property type="match status" value="1"/>
</dbReference>
<keyword evidence="9 10" id="KW-0472">Membrane</keyword>
<evidence type="ECO:0000256" key="8">
    <source>
        <dbReference type="ARBA" id="ARBA00023008"/>
    </source>
</evidence>
<keyword evidence="12" id="KW-1185">Reference proteome</keyword>
<evidence type="ECO:0000256" key="2">
    <source>
        <dbReference type="ARBA" id="ARBA00004382"/>
    </source>
</evidence>
<evidence type="ECO:0000256" key="5">
    <source>
        <dbReference type="ARBA" id="ARBA00022692"/>
    </source>
</evidence>
<dbReference type="InterPro" id="IPR007533">
    <property type="entry name" value="Cyt_c_oxidase_assmbl_CtaG"/>
</dbReference>
<keyword evidence="6" id="KW-0735">Signal-anchor</keyword>